<dbReference type="Proteomes" id="UP000737171">
    <property type="component" value="Unassembled WGS sequence"/>
</dbReference>
<evidence type="ECO:0000256" key="1">
    <source>
        <dbReference type="SAM" id="MobiDB-lite"/>
    </source>
</evidence>
<dbReference type="RefSeq" id="WP_173132495.1">
    <property type="nucleotide sequence ID" value="NZ_JABRWJ010000011.1"/>
</dbReference>
<accession>A0ABX2ESD9</accession>
<feature type="region of interest" description="Disordered" evidence="1">
    <location>
        <begin position="1"/>
        <end position="40"/>
    </location>
</feature>
<sequence>MSNGSGGSGLPGPEGNPDLEQPPAFKEGIGGGPAMPAGGLSVEQKEGYDEASDGANYLAAGSAAIAVLAGAASSGGGALVFGLISAGSWWLSQQLSDIAEDPPRPHEHLVTFRGRLCRLPATDEPALLASGIVVQRAAFALVTARGLLDSLERLASARLAGDLDWAVTHYGVASQCHQALVVDVATFASALYAAGRAIAGSPYDLPVKAAGGGVRAWIESPGMEARVLKAMHTAGYSHAEFDKVVAWWKTDPRYSGPETTCGRLFMASANALYTSAQRLAL</sequence>
<evidence type="ECO:0000313" key="2">
    <source>
        <dbReference type="EMBL" id="NRF71411.1"/>
    </source>
</evidence>
<evidence type="ECO:0000313" key="3">
    <source>
        <dbReference type="Proteomes" id="UP000737171"/>
    </source>
</evidence>
<dbReference type="EMBL" id="JABRWJ010000011">
    <property type="protein sequence ID" value="NRF71411.1"/>
    <property type="molecule type" value="Genomic_DNA"/>
</dbReference>
<proteinExistence type="predicted"/>
<comment type="caution">
    <text evidence="2">The sequence shown here is derived from an EMBL/GenBank/DDBJ whole genome shotgun (WGS) entry which is preliminary data.</text>
</comment>
<protein>
    <submittedName>
        <fullName evidence="2">Uncharacterized protein</fullName>
    </submittedName>
</protein>
<reference evidence="2 3" key="1">
    <citation type="submission" date="2020-05" db="EMBL/GenBank/DDBJ databases">
        <title>Aquincola sp. isolate from soil.</title>
        <authorList>
            <person name="Han J."/>
            <person name="Kim D.-U."/>
        </authorList>
    </citation>
    <scope>NUCLEOTIDE SEQUENCE [LARGE SCALE GENOMIC DNA]</scope>
    <source>
        <strain evidence="2 3">S2</strain>
    </source>
</reference>
<gene>
    <name evidence="2" type="ORF">HLB44_30940</name>
</gene>
<name>A0ABX2ESD9_9BURK</name>
<feature type="compositionally biased region" description="Gly residues" evidence="1">
    <location>
        <begin position="1"/>
        <end position="12"/>
    </location>
</feature>
<organism evidence="2 3">
    <name type="scientific">Pseudaquabacterium terrae</name>
    <dbReference type="NCBI Taxonomy" id="2732868"/>
    <lineage>
        <taxon>Bacteria</taxon>
        <taxon>Pseudomonadati</taxon>
        <taxon>Pseudomonadota</taxon>
        <taxon>Betaproteobacteria</taxon>
        <taxon>Burkholderiales</taxon>
        <taxon>Sphaerotilaceae</taxon>
        <taxon>Pseudaquabacterium</taxon>
    </lineage>
</organism>
<keyword evidence="3" id="KW-1185">Reference proteome</keyword>